<feature type="domain" description="RRM" evidence="12">
    <location>
        <begin position="177"/>
        <end position="251"/>
    </location>
</feature>
<evidence type="ECO:0000256" key="10">
    <source>
        <dbReference type="PROSITE-ProRule" id="PRU00176"/>
    </source>
</evidence>
<protein>
    <submittedName>
        <fullName evidence="13">U1 small nuclear ribonucleoprotein A</fullName>
    </submittedName>
</protein>
<evidence type="ECO:0000256" key="8">
    <source>
        <dbReference type="ARBA" id="ARBA00023242"/>
    </source>
</evidence>
<feature type="region of interest" description="Disordered" evidence="11">
    <location>
        <begin position="106"/>
        <end position="138"/>
    </location>
</feature>
<name>A0AAV4WY22_9ARAC</name>
<evidence type="ECO:0000256" key="1">
    <source>
        <dbReference type="ARBA" id="ARBA00004123"/>
    </source>
</evidence>
<dbReference type="InterPro" id="IPR012677">
    <property type="entry name" value="Nucleotide-bd_a/b_plait_sf"/>
</dbReference>
<dbReference type="GO" id="GO:0005681">
    <property type="term" value="C:spliceosomal complex"/>
    <property type="evidence" value="ECO:0007669"/>
    <property type="project" value="UniProtKB-KW"/>
</dbReference>
<keyword evidence="8" id="KW-0539">Nucleus</keyword>
<keyword evidence="9 13" id="KW-0687">Ribonucleoprotein</keyword>
<reference evidence="13 14" key="1">
    <citation type="submission" date="2021-06" db="EMBL/GenBank/DDBJ databases">
        <title>Caerostris darwini draft genome.</title>
        <authorList>
            <person name="Kono N."/>
            <person name="Arakawa K."/>
        </authorList>
    </citation>
    <scope>NUCLEOTIDE SEQUENCE [LARGE SCALE GENOMIC DNA]</scope>
</reference>
<keyword evidence="6 10" id="KW-0694">RNA-binding</keyword>
<dbReference type="FunFam" id="3.30.70.330:FF:000029">
    <property type="entry name" value="U2 small nuclear ribonucleoprotein B"/>
    <property type="match status" value="1"/>
</dbReference>
<keyword evidence="7" id="KW-0508">mRNA splicing</keyword>
<dbReference type="EMBL" id="BPLQ01015237">
    <property type="protein sequence ID" value="GIY86699.1"/>
    <property type="molecule type" value="Genomic_DNA"/>
</dbReference>
<dbReference type="GO" id="GO:0030532">
    <property type="term" value="C:small nuclear ribonucleoprotein complex"/>
    <property type="evidence" value="ECO:0007669"/>
    <property type="project" value="UniProtKB-ARBA"/>
</dbReference>
<evidence type="ECO:0000256" key="3">
    <source>
        <dbReference type="ARBA" id="ARBA00022664"/>
    </source>
</evidence>
<dbReference type="AlphaFoldDB" id="A0AAV4WY22"/>
<proteinExistence type="inferred from homology"/>
<gene>
    <name evidence="13" type="primary">SNRPA</name>
    <name evidence="13" type="ORF">CDAR_427491</name>
</gene>
<dbReference type="SUPFAM" id="SSF54928">
    <property type="entry name" value="RNA-binding domain, RBD"/>
    <property type="match status" value="1"/>
</dbReference>
<keyword evidence="3" id="KW-0507">mRNA processing</keyword>
<dbReference type="Pfam" id="PF00076">
    <property type="entry name" value="RRM_1"/>
    <property type="match status" value="2"/>
</dbReference>
<keyword evidence="5" id="KW-0677">Repeat</keyword>
<keyword evidence="14" id="KW-1185">Reference proteome</keyword>
<evidence type="ECO:0000256" key="2">
    <source>
        <dbReference type="ARBA" id="ARBA00007243"/>
    </source>
</evidence>
<comment type="caution">
    <text evidence="13">The sequence shown here is derived from an EMBL/GenBank/DDBJ whole genome shotgun (WGS) entry which is preliminary data.</text>
</comment>
<evidence type="ECO:0000256" key="4">
    <source>
        <dbReference type="ARBA" id="ARBA00022728"/>
    </source>
</evidence>
<feature type="domain" description="RRM" evidence="12">
    <location>
        <begin position="12"/>
        <end position="91"/>
    </location>
</feature>
<evidence type="ECO:0000256" key="11">
    <source>
        <dbReference type="SAM" id="MobiDB-lite"/>
    </source>
</evidence>
<dbReference type="GO" id="GO:0008380">
    <property type="term" value="P:RNA splicing"/>
    <property type="evidence" value="ECO:0007669"/>
    <property type="project" value="UniProtKB-KW"/>
</dbReference>
<evidence type="ECO:0000256" key="7">
    <source>
        <dbReference type="ARBA" id="ARBA00023187"/>
    </source>
</evidence>
<feature type="compositionally biased region" description="Basic and acidic residues" evidence="11">
    <location>
        <begin position="106"/>
        <end position="115"/>
    </location>
</feature>
<dbReference type="InterPro" id="IPR035979">
    <property type="entry name" value="RBD_domain_sf"/>
</dbReference>
<comment type="similarity">
    <text evidence="2">Belongs to the RRM U1 A/B'' family.</text>
</comment>
<evidence type="ECO:0000313" key="13">
    <source>
        <dbReference type="EMBL" id="GIY86699.1"/>
    </source>
</evidence>
<keyword evidence="4" id="KW-0747">Spliceosome</keyword>
<evidence type="ECO:0000256" key="5">
    <source>
        <dbReference type="ARBA" id="ARBA00022737"/>
    </source>
</evidence>
<comment type="subcellular location">
    <subcellularLocation>
        <location evidence="1">Nucleus</location>
    </subcellularLocation>
</comment>
<dbReference type="Proteomes" id="UP001054837">
    <property type="component" value="Unassembled WGS sequence"/>
</dbReference>
<dbReference type="CDD" id="cd12246">
    <property type="entry name" value="RRM1_U1A_like"/>
    <property type="match status" value="1"/>
</dbReference>
<sequence>MMEPPMHFPPRNTIYINNINEKIKKVELRRSLNAVFSQFGKILDIVTMQTLKMKGQAFVVFEDVKSAQSALTAMQSFPFYDKPMRIQYAKTDSDIIAKRKGTYIPRIKEPRDSGDRKKKKGKDSSDGKEQIPPQPGLLPGIPAGAMVQSLVPTVFNTIPGVVPTMQVPTTIDQPPNKILFVSNLPEETTNMMLTVLFRQFVGFKEVRLCPARYDIAFVEFENEQLAAAAKGSLHGFKVTPSNAIKISFANK</sequence>
<organism evidence="13 14">
    <name type="scientific">Caerostris darwini</name>
    <dbReference type="NCBI Taxonomy" id="1538125"/>
    <lineage>
        <taxon>Eukaryota</taxon>
        <taxon>Metazoa</taxon>
        <taxon>Ecdysozoa</taxon>
        <taxon>Arthropoda</taxon>
        <taxon>Chelicerata</taxon>
        <taxon>Arachnida</taxon>
        <taxon>Araneae</taxon>
        <taxon>Araneomorphae</taxon>
        <taxon>Entelegynae</taxon>
        <taxon>Araneoidea</taxon>
        <taxon>Araneidae</taxon>
        <taxon>Caerostris</taxon>
    </lineage>
</organism>
<dbReference type="SMART" id="SM00360">
    <property type="entry name" value="RRM"/>
    <property type="match status" value="2"/>
</dbReference>
<dbReference type="FunFam" id="3.30.70.330:FF:000039">
    <property type="entry name" value="U1 small nuclear ribonucleoprotein A"/>
    <property type="match status" value="1"/>
</dbReference>
<dbReference type="GO" id="GO:0006397">
    <property type="term" value="P:mRNA processing"/>
    <property type="evidence" value="ECO:0007669"/>
    <property type="project" value="UniProtKB-KW"/>
</dbReference>
<evidence type="ECO:0000256" key="6">
    <source>
        <dbReference type="ARBA" id="ARBA00022884"/>
    </source>
</evidence>
<dbReference type="InterPro" id="IPR000504">
    <property type="entry name" value="RRM_dom"/>
</dbReference>
<evidence type="ECO:0000259" key="12">
    <source>
        <dbReference type="PROSITE" id="PS50102"/>
    </source>
</evidence>
<dbReference type="Gene3D" id="3.30.70.330">
    <property type="match status" value="2"/>
</dbReference>
<accession>A0AAV4WY22</accession>
<dbReference type="PROSITE" id="PS50102">
    <property type="entry name" value="RRM"/>
    <property type="match status" value="2"/>
</dbReference>
<evidence type="ECO:0000313" key="14">
    <source>
        <dbReference type="Proteomes" id="UP001054837"/>
    </source>
</evidence>
<dbReference type="GO" id="GO:0003723">
    <property type="term" value="F:RNA binding"/>
    <property type="evidence" value="ECO:0007669"/>
    <property type="project" value="UniProtKB-UniRule"/>
</dbReference>
<evidence type="ECO:0000256" key="9">
    <source>
        <dbReference type="ARBA" id="ARBA00023274"/>
    </source>
</evidence>
<dbReference type="PANTHER" id="PTHR10501">
    <property type="entry name" value="U1 SMALL NUCLEAR RIBONUCLEOPROTEIN A/U2 SMALL NUCLEAR RIBONUCLEOPROTEIN B"/>
    <property type="match status" value="1"/>
</dbReference>